<keyword evidence="1" id="KW-0732">Signal</keyword>
<reference evidence="3" key="1">
    <citation type="submission" date="2016-06" db="EMBL/GenBank/DDBJ databases">
        <authorList>
            <person name="Varghese N."/>
        </authorList>
    </citation>
    <scope>NUCLEOTIDE SEQUENCE [LARGE SCALE GENOMIC DNA]</scope>
    <source>
        <strain evidence="3">DSM 43171</strain>
    </source>
</reference>
<dbReference type="AlphaFoldDB" id="A0A1C5H144"/>
<proteinExistence type="predicted"/>
<dbReference type="EMBL" id="FMDN01000002">
    <property type="protein sequence ID" value="SCG39766.1"/>
    <property type="molecule type" value="Genomic_DNA"/>
</dbReference>
<gene>
    <name evidence="2" type="ORF">GA0070560_102455</name>
</gene>
<evidence type="ECO:0000313" key="2">
    <source>
        <dbReference type="EMBL" id="SCG39766.1"/>
    </source>
</evidence>
<sequence length="39" mass="3908">MNPVVCSMLPAAALAAGFVPGRATVPWVAAAVPPPHRPS</sequence>
<protein>
    <submittedName>
        <fullName evidence="2">Uncharacterized protein</fullName>
    </submittedName>
</protein>
<evidence type="ECO:0000256" key="1">
    <source>
        <dbReference type="SAM" id="SignalP"/>
    </source>
</evidence>
<accession>A0A1C5H144</accession>
<organism evidence="2 3">
    <name type="scientific">Micromonospora halophytica</name>
    <dbReference type="NCBI Taxonomy" id="47864"/>
    <lineage>
        <taxon>Bacteria</taxon>
        <taxon>Bacillati</taxon>
        <taxon>Actinomycetota</taxon>
        <taxon>Actinomycetes</taxon>
        <taxon>Micromonosporales</taxon>
        <taxon>Micromonosporaceae</taxon>
        <taxon>Micromonospora</taxon>
    </lineage>
</organism>
<feature type="signal peptide" evidence="1">
    <location>
        <begin position="1"/>
        <end position="15"/>
    </location>
</feature>
<name>A0A1C5H144_9ACTN</name>
<dbReference type="Proteomes" id="UP000199408">
    <property type="component" value="Unassembled WGS sequence"/>
</dbReference>
<keyword evidence="3" id="KW-1185">Reference proteome</keyword>
<feature type="chain" id="PRO_5039574839" evidence="1">
    <location>
        <begin position="16"/>
        <end position="39"/>
    </location>
</feature>
<evidence type="ECO:0000313" key="3">
    <source>
        <dbReference type="Proteomes" id="UP000199408"/>
    </source>
</evidence>